<gene>
    <name evidence="1" type="ORF">N180_02750</name>
</gene>
<dbReference type="OrthoDB" id="764701at2"/>
<dbReference type="AlphaFoldDB" id="A0A081PKG1"/>
<reference evidence="1 2" key="1">
    <citation type="journal article" date="1992" name="Int. J. Syst. Bacteriol.">
        <title>Sphingobacterium antarcticus sp. nov. a Psychrotrophic Bacterium from the Soils of Schirmacher Oasis, Antarctica.</title>
        <authorList>
            <person name="Shivaji S."/>
            <person name="Ray M.K."/>
            <person name="Rao N.S."/>
            <person name="Saiserr L."/>
            <person name="Jagannadham M.V."/>
            <person name="Kumar G.S."/>
            <person name="Reddy G."/>
            <person name="Bhargava P.M."/>
        </authorList>
    </citation>
    <scope>NUCLEOTIDE SEQUENCE [LARGE SCALE GENOMIC DNA]</scope>
    <source>
        <strain evidence="1 2">4BY</strain>
    </source>
</reference>
<dbReference type="Proteomes" id="UP000028007">
    <property type="component" value="Unassembled WGS sequence"/>
</dbReference>
<accession>A0A081PKG1</accession>
<evidence type="ECO:0000313" key="2">
    <source>
        <dbReference type="Proteomes" id="UP000028007"/>
    </source>
</evidence>
<dbReference type="EMBL" id="JNFF01000019">
    <property type="protein sequence ID" value="KEQ31184.1"/>
    <property type="molecule type" value="Genomic_DNA"/>
</dbReference>
<proteinExistence type="predicted"/>
<dbReference type="RefSeq" id="WP_037438276.1">
    <property type="nucleotide sequence ID" value="NZ_JNFF01000019.1"/>
</dbReference>
<comment type="caution">
    <text evidence="1">The sequence shown here is derived from an EMBL/GenBank/DDBJ whole genome shotgun (WGS) entry which is preliminary data.</text>
</comment>
<dbReference type="eggNOG" id="ENOG502ZDMG">
    <property type="taxonomic scope" value="Bacteria"/>
</dbReference>
<keyword evidence="2" id="KW-1185">Reference proteome</keyword>
<protein>
    <submittedName>
        <fullName evidence="1">Uncharacterized protein</fullName>
    </submittedName>
</protein>
<name>A0A081PKG1_9SPHI</name>
<organism evidence="1 2">
    <name type="scientific">Pedobacter antarcticus 4BY</name>
    <dbReference type="NCBI Taxonomy" id="1358423"/>
    <lineage>
        <taxon>Bacteria</taxon>
        <taxon>Pseudomonadati</taxon>
        <taxon>Bacteroidota</taxon>
        <taxon>Sphingobacteriia</taxon>
        <taxon>Sphingobacteriales</taxon>
        <taxon>Sphingobacteriaceae</taxon>
        <taxon>Pedobacter</taxon>
    </lineage>
</organism>
<sequence>MDKKEILRLVGESNTDLPKEFIVNIRPFGIFQRLLMKIGVMKKQRVLEISPILVQNRWRVSTKAVGLPEDLFVNGTFQLNKAWATIKDHNEDFIYIVATCVQNDKREPTKALKDFIRWLPENIFLDMLDVSLSMAGVPNFMNSIILINGSNVLNVKEPDASPATTQVQ</sequence>
<evidence type="ECO:0000313" key="1">
    <source>
        <dbReference type="EMBL" id="KEQ31184.1"/>
    </source>
</evidence>